<feature type="transmembrane region" description="Helical" evidence="1">
    <location>
        <begin position="78"/>
        <end position="101"/>
    </location>
</feature>
<evidence type="ECO:0008006" key="4">
    <source>
        <dbReference type="Google" id="ProtNLM"/>
    </source>
</evidence>
<evidence type="ECO:0000313" key="2">
    <source>
        <dbReference type="EMBL" id="RSL17533.1"/>
    </source>
</evidence>
<dbReference type="RefSeq" id="WP_125486012.1">
    <property type="nucleotide sequence ID" value="NZ_RSDW01000001.1"/>
</dbReference>
<dbReference type="EMBL" id="RSDW01000001">
    <property type="protein sequence ID" value="RSL17533.1"/>
    <property type="molecule type" value="Genomic_DNA"/>
</dbReference>
<evidence type="ECO:0000313" key="3">
    <source>
        <dbReference type="Proteomes" id="UP000269669"/>
    </source>
</evidence>
<reference evidence="2 3" key="1">
    <citation type="submission" date="2018-12" db="EMBL/GenBank/DDBJ databases">
        <title>Sequencing of bacterial isolates from soil warming experiment in Harvard Forest, Massachusetts, USA.</title>
        <authorList>
            <person name="Deangelis K."/>
        </authorList>
    </citation>
    <scope>NUCLEOTIDE SEQUENCE [LARGE SCALE GENOMIC DNA]</scope>
    <source>
        <strain evidence="2 3">EB153</strain>
    </source>
</reference>
<keyword evidence="1" id="KW-0472">Membrane</keyword>
<gene>
    <name evidence="2" type="ORF">EDE15_3068</name>
</gene>
<dbReference type="OrthoDB" id="119681at2"/>
<keyword evidence="1" id="KW-0812">Transmembrane</keyword>
<accession>A0A428MLD0</accession>
<keyword evidence="1" id="KW-1133">Transmembrane helix</keyword>
<dbReference type="Proteomes" id="UP000269669">
    <property type="component" value="Unassembled WGS sequence"/>
</dbReference>
<feature type="transmembrane region" description="Helical" evidence="1">
    <location>
        <begin position="12"/>
        <end position="32"/>
    </location>
</feature>
<feature type="transmembrane region" description="Helical" evidence="1">
    <location>
        <begin position="53"/>
        <end position="72"/>
    </location>
</feature>
<keyword evidence="3" id="KW-1185">Reference proteome</keyword>
<evidence type="ECO:0000256" key="1">
    <source>
        <dbReference type="SAM" id="Phobius"/>
    </source>
</evidence>
<dbReference type="AlphaFoldDB" id="A0A428MLD0"/>
<organism evidence="2 3">
    <name type="scientific">Edaphobacter aggregans</name>
    <dbReference type="NCBI Taxonomy" id="570835"/>
    <lineage>
        <taxon>Bacteria</taxon>
        <taxon>Pseudomonadati</taxon>
        <taxon>Acidobacteriota</taxon>
        <taxon>Terriglobia</taxon>
        <taxon>Terriglobales</taxon>
        <taxon>Acidobacteriaceae</taxon>
        <taxon>Edaphobacter</taxon>
    </lineage>
</organism>
<name>A0A428MLD0_9BACT</name>
<sequence length="139" mass="15513">MNRFDRRLDVSWWALRISLGLMGVIAGIDKFFNKLADWGMYLSPYAKAIPVSTSTFMHIVGGVEVIAGLIVLSRWTKVGSYIVMLWLIAIEVNLLTTGMFYDLAMRDLQIAVGAFALSQLTIVRERSAREIAVGSRVSL</sequence>
<comment type="caution">
    <text evidence="2">The sequence shown here is derived from an EMBL/GenBank/DDBJ whole genome shotgun (WGS) entry which is preliminary data.</text>
</comment>
<proteinExistence type="predicted"/>
<protein>
    <recommendedName>
        <fullName evidence="4">DoxX-like protein</fullName>
    </recommendedName>
</protein>